<keyword evidence="3" id="KW-1185">Reference proteome</keyword>
<feature type="region of interest" description="Disordered" evidence="1">
    <location>
        <begin position="1"/>
        <end position="37"/>
    </location>
</feature>
<evidence type="ECO:0000313" key="2">
    <source>
        <dbReference type="EMBL" id="KIY94859.1"/>
    </source>
</evidence>
<sequence length="183" mass="17952">MDVSAAPPAAAAATAEPAPAAAGEGPAGAARGAGGGGGGGRRVVHRLAVFNALGEITHIVSQTDVLRHLLKHRDAIGPVGARPISDLGLLEGKGPLVALQPHTPTLLAFEQLAAAGEKLPSSCAARGAGEGGPPGQAESWVLGRALTRLSAAACVTGAPVIASDGELIANLSVSDIRLSPDPI</sequence>
<dbReference type="EMBL" id="KK103844">
    <property type="protein sequence ID" value="KIY94859.1"/>
    <property type="molecule type" value="Genomic_DNA"/>
</dbReference>
<evidence type="ECO:0008006" key="4">
    <source>
        <dbReference type="Google" id="ProtNLM"/>
    </source>
</evidence>
<dbReference type="STRING" id="145388.A0A0D2LT87"/>
<accession>A0A0D2LT87</accession>
<proteinExistence type="predicted"/>
<reference evidence="2 3" key="1">
    <citation type="journal article" date="2013" name="BMC Genomics">
        <title>Reconstruction of the lipid metabolism for the microalga Monoraphidium neglectum from its genome sequence reveals characteristics suitable for biofuel production.</title>
        <authorList>
            <person name="Bogen C."/>
            <person name="Al-Dilaimi A."/>
            <person name="Albersmeier A."/>
            <person name="Wichmann J."/>
            <person name="Grundmann M."/>
            <person name="Rupp O."/>
            <person name="Lauersen K.J."/>
            <person name="Blifernez-Klassen O."/>
            <person name="Kalinowski J."/>
            <person name="Goesmann A."/>
            <person name="Mussgnug J.H."/>
            <person name="Kruse O."/>
        </authorList>
    </citation>
    <scope>NUCLEOTIDE SEQUENCE [LARGE SCALE GENOMIC DNA]</scope>
    <source>
        <strain evidence="2 3">SAG 48.87</strain>
    </source>
</reference>
<dbReference type="Proteomes" id="UP000054498">
    <property type="component" value="Unassembled WGS sequence"/>
</dbReference>
<dbReference type="OrthoDB" id="449052at2759"/>
<evidence type="ECO:0000256" key="1">
    <source>
        <dbReference type="SAM" id="MobiDB-lite"/>
    </source>
</evidence>
<dbReference type="AlphaFoldDB" id="A0A0D2LT87"/>
<feature type="compositionally biased region" description="Low complexity" evidence="1">
    <location>
        <begin position="1"/>
        <end position="30"/>
    </location>
</feature>
<protein>
    <recommendedName>
        <fullName evidence="4">CBS domain-containing protein</fullName>
    </recommendedName>
</protein>
<dbReference type="KEGG" id="mng:MNEG_13104"/>
<dbReference type="RefSeq" id="XP_013893879.1">
    <property type="nucleotide sequence ID" value="XM_014038425.1"/>
</dbReference>
<dbReference type="GeneID" id="25730533"/>
<gene>
    <name evidence="2" type="ORF">MNEG_13104</name>
</gene>
<name>A0A0D2LT87_9CHLO</name>
<evidence type="ECO:0000313" key="3">
    <source>
        <dbReference type="Proteomes" id="UP000054498"/>
    </source>
</evidence>
<organism evidence="2 3">
    <name type="scientific">Monoraphidium neglectum</name>
    <dbReference type="NCBI Taxonomy" id="145388"/>
    <lineage>
        <taxon>Eukaryota</taxon>
        <taxon>Viridiplantae</taxon>
        <taxon>Chlorophyta</taxon>
        <taxon>core chlorophytes</taxon>
        <taxon>Chlorophyceae</taxon>
        <taxon>CS clade</taxon>
        <taxon>Sphaeropleales</taxon>
        <taxon>Selenastraceae</taxon>
        <taxon>Monoraphidium</taxon>
    </lineage>
</organism>